<sequence length="138" mass="14770">MTNRTLYLSMMAFAAAVSANSTARAETPGHSTLMQLIHEDLDRDQADFTLALAERAGRKADARMEKLDNVFGPLVAAAPDATAETLRAVSADTGDRLYAIATARAEFEIGKDLANIESPFNPRPPMPPAIAAFNGGEY</sequence>
<dbReference type="Proteomes" id="UP000239504">
    <property type="component" value="Unassembled WGS sequence"/>
</dbReference>
<comment type="caution">
    <text evidence="2">The sequence shown here is derived from an EMBL/GenBank/DDBJ whole genome shotgun (WGS) entry which is preliminary data.</text>
</comment>
<keyword evidence="3" id="KW-1185">Reference proteome</keyword>
<protein>
    <submittedName>
        <fullName evidence="2">Uncharacterized protein</fullName>
    </submittedName>
</protein>
<dbReference type="AlphaFoldDB" id="A0A2S7K6B8"/>
<reference evidence="2 3" key="1">
    <citation type="submission" date="2017-12" db="EMBL/GenBank/DDBJ databases">
        <authorList>
            <person name="Hurst M.R.H."/>
        </authorList>
    </citation>
    <scope>NUCLEOTIDE SEQUENCE [LARGE SCALE GENOMIC DNA]</scope>
    <source>
        <strain evidence="2 3">SY-3-19</strain>
    </source>
</reference>
<dbReference type="EMBL" id="PJCH01000005">
    <property type="protein sequence ID" value="PQA88021.1"/>
    <property type="molecule type" value="Genomic_DNA"/>
</dbReference>
<accession>A0A2S7K6B8</accession>
<proteinExistence type="predicted"/>
<feature type="chain" id="PRO_5015764711" evidence="1">
    <location>
        <begin position="24"/>
        <end position="138"/>
    </location>
</feature>
<keyword evidence="1" id="KW-0732">Signal</keyword>
<name>A0A2S7K6B8_9PROT</name>
<dbReference type="RefSeq" id="WP_104829266.1">
    <property type="nucleotide sequence ID" value="NZ_PJCH01000005.1"/>
</dbReference>
<evidence type="ECO:0000313" key="3">
    <source>
        <dbReference type="Proteomes" id="UP000239504"/>
    </source>
</evidence>
<gene>
    <name evidence="2" type="ORF">CW354_06725</name>
</gene>
<evidence type="ECO:0000256" key="1">
    <source>
        <dbReference type="SAM" id="SignalP"/>
    </source>
</evidence>
<feature type="signal peptide" evidence="1">
    <location>
        <begin position="1"/>
        <end position="23"/>
    </location>
</feature>
<evidence type="ECO:0000313" key="2">
    <source>
        <dbReference type="EMBL" id="PQA88021.1"/>
    </source>
</evidence>
<organism evidence="2 3">
    <name type="scientific">Hyphococcus luteus</name>
    <dbReference type="NCBI Taxonomy" id="2058213"/>
    <lineage>
        <taxon>Bacteria</taxon>
        <taxon>Pseudomonadati</taxon>
        <taxon>Pseudomonadota</taxon>
        <taxon>Alphaproteobacteria</taxon>
        <taxon>Parvularculales</taxon>
        <taxon>Parvularculaceae</taxon>
        <taxon>Hyphococcus</taxon>
    </lineage>
</organism>